<reference evidence="1 2" key="1">
    <citation type="journal article" date="2022" name="New Phytol.">
        <title>Ecological generalism drives hyperdiversity of secondary metabolite gene clusters in xylarialean endophytes.</title>
        <authorList>
            <person name="Franco M.E.E."/>
            <person name="Wisecaver J.H."/>
            <person name="Arnold A.E."/>
            <person name="Ju Y.M."/>
            <person name="Slot J.C."/>
            <person name="Ahrendt S."/>
            <person name="Moore L.P."/>
            <person name="Eastman K.E."/>
            <person name="Scott K."/>
            <person name="Konkel Z."/>
            <person name="Mondo S.J."/>
            <person name="Kuo A."/>
            <person name="Hayes R.D."/>
            <person name="Haridas S."/>
            <person name="Andreopoulos B."/>
            <person name="Riley R."/>
            <person name="LaButti K."/>
            <person name="Pangilinan J."/>
            <person name="Lipzen A."/>
            <person name="Amirebrahimi M."/>
            <person name="Yan J."/>
            <person name="Adam C."/>
            <person name="Keymanesh K."/>
            <person name="Ng V."/>
            <person name="Louie K."/>
            <person name="Northen T."/>
            <person name="Drula E."/>
            <person name="Henrissat B."/>
            <person name="Hsieh H.M."/>
            <person name="Youens-Clark K."/>
            <person name="Lutzoni F."/>
            <person name="Miadlikowska J."/>
            <person name="Eastwood D.C."/>
            <person name="Hamelin R.C."/>
            <person name="Grigoriev I.V."/>
            <person name="U'Ren J.M."/>
        </authorList>
    </citation>
    <scope>NUCLEOTIDE SEQUENCE [LARGE SCALE GENOMIC DNA]</scope>
    <source>
        <strain evidence="1 2">CBS 119005</strain>
    </source>
</reference>
<dbReference type="Proteomes" id="UP001497700">
    <property type="component" value="Unassembled WGS sequence"/>
</dbReference>
<comment type="caution">
    <text evidence="1">The sequence shown here is derived from an EMBL/GenBank/DDBJ whole genome shotgun (WGS) entry which is preliminary data.</text>
</comment>
<keyword evidence="2" id="KW-1185">Reference proteome</keyword>
<organism evidence="1 2">
    <name type="scientific">Hypoxylon rubiginosum</name>
    <dbReference type="NCBI Taxonomy" id="110542"/>
    <lineage>
        <taxon>Eukaryota</taxon>
        <taxon>Fungi</taxon>
        <taxon>Dikarya</taxon>
        <taxon>Ascomycota</taxon>
        <taxon>Pezizomycotina</taxon>
        <taxon>Sordariomycetes</taxon>
        <taxon>Xylariomycetidae</taxon>
        <taxon>Xylariales</taxon>
        <taxon>Hypoxylaceae</taxon>
        <taxon>Hypoxylon</taxon>
    </lineage>
</organism>
<name>A0ACB9YY76_9PEZI</name>
<evidence type="ECO:0000313" key="1">
    <source>
        <dbReference type="EMBL" id="KAI4863969.1"/>
    </source>
</evidence>
<sequence length="145" mass="15933">MVTTRSASKKAASAQRPNTKTASAYPQRSSLRRALQSSRRDTAAASTDAAAPTLPPPALRRPTHIAHTNGTPAPRRGWYRVRAIVAEASGRDGRRKYLVDWEGRDPRSGGPWPNTWVDAKNVTRSAKREWEDKKAEETQGASTKA</sequence>
<accession>A0ACB9YY76</accession>
<protein>
    <submittedName>
        <fullName evidence="1">Uncharacterized protein</fullName>
    </submittedName>
</protein>
<proteinExistence type="predicted"/>
<gene>
    <name evidence="1" type="ORF">F4820DRAFT_354282</name>
</gene>
<evidence type="ECO:0000313" key="2">
    <source>
        <dbReference type="Proteomes" id="UP001497700"/>
    </source>
</evidence>
<dbReference type="EMBL" id="MU393494">
    <property type="protein sequence ID" value="KAI4863969.1"/>
    <property type="molecule type" value="Genomic_DNA"/>
</dbReference>